<feature type="domain" description="FAD-binding" evidence="3">
    <location>
        <begin position="6"/>
        <end position="130"/>
    </location>
</feature>
<evidence type="ECO:0000256" key="1">
    <source>
        <dbReference type="ARBA" id="ARBA00023002"/>
    </source>
</evidence>
<proteinExistence type="predicted"/>
<keyword evidence="1" id="KW-0560">Oxidoreductase</keyword>
<dbReference type="GO" id="GO:0004497">
    <property type="term" value="F:monooxygenase activity"/>
    <property type="evidence" value="ECO:0007669"/>
    <property type="project" value="UniProtKB-KW"/>
</dbReference>
<dbReference type="InterPro" id="IPR002938">
    <property type="entry name" value="FAD-bd"/>
</dbReference>
<dbReference type="Gene3D" id="3.50.50.60">
    <property type="entry name" value="FAD/NAD(P)-binding domain"/>
    <property type="match status" value="1"/>
</dbReference>
<evidence type="ECO:0000313" key="4">
    <source>
        <dbReference type="EMBL" id="MSU89783.1"/>
    </source>
</evidence>
<dbReference type="SUPFAM" id="SSF54373">
    <property type="entry name" value="FAD-linked reductases, C-terminal domain"/>
    <property type="match status" value="1"/>
</dbReference>
<evidence type="ECO:0000259" key="3">
    <source>
        <dbReference type="Pfam" id="PF01494"/>
    </source>
</evidence>
<name>A0A6L5YZR2_9RHOB</name>
<dbReference type="InterPro" id="IPR036188">
    <property type="entry name" value="FAD/NAD-bd_sf"/>
</dbReference>
<dbReference type="PRINTS" id="PR00420">
    <property type="entry name" value="RNGMNOXGNASE"/>
</dbReference>
<dbReference type="GO" id="GO:0071949">
    <property type="term" value="F:FAD binding"/>
    <property type="evidence" value="ECO:0007669"/>
    <property type="project" value="InterPro"/>
</dbReference>
<dbReference type="PANTHER" id="PTHR13789">
    <property type="entry name" value="MONOOXYGENASE"/>
    <property type="match status" value="1"/>
</dbReference>
<sequence>MMIRTAAVVGAGIGGMAAALSLARRGVAVTVHERAPAFDDVGAGLQIGPNGVHVLRALGLGAELDAHAARPRAVEMRDGLSGRLVAAVDMAAAEGRYGAPYLQLHRADLLAVLTEAATGAGATLRFASEIDPGAPPQADAVIAADGVRSAFRRRALPDVAPAFTGQVAWRALVPHGAAADGLDPGRTLLFMGPGRHVVVYPLRGGALWNLVAVEARDAWTAEGWTAVADVERMRAGFAGWCAPVTRLLAAVGEGREWGLFAHGALPRWHRGNVALLGDACHPMLPFLAQGATMAIEDAWVLADCLERHGDVPAALAAYERARKPRVTRVQRAAARNARLYHLPPGPLRAGLRAGMAGVGALAPGGLLARFDWLYGHDVTGGAG</sequence>
<dbReference type="EMBL" id="WIND01000005">
    <property type="protein sequence ID" value="MSU89783.1"/>
    <property type="molecule type" value="Genomic_DNA"/>
</dbReference>
<dbReference type="InterPro" id="IPR050493">
    <property type="entry name" value="FAD-dep_Monooxygenase_BioMet"/>
</dbReference>
<dbReference type="Pfam" id="PF01494">
    <property type="entry name" value="FAD_binding_3"/>
    <property type="match status" value="2"/>
</dbReference>
<organism evidence="4 5">
    <name type="scientific">Halovulum marinum</name>
    <dbReference type="NCBI Taxonomy" id="2662447"/>
    <lineage>
        <taxon>Bacteria</taxon>
        <taxon>Pseudomonadati</taxon>
        <taxon>Pseudomonadota</taxon>
        <taxon>Alphaproteobacteria</taxon>
        <taxon>Rhodobacterales</taxon>
        <taxon>Paracoccaceae</taxon>
        <taxon>Halovulum</taxon>
    </lineage>
</organism>
<dbReference type="SUPFAM" id="SSF51905">
    <property type="entry name" value="FAD/NAD(P)-binding domain"/>
    <property type="match status" value="1"/>
</dbReference>
<accession>A0A6L5YZR2</accession>
<dbReference type="PANTHER" id="PTHR13789:SF309">
    <property type="entry name" value="PUTATIVE (AFU_ORTHOLOGUE AFUA_6G14510)-RELATED"/>
    <property type="match status" value="1"/>
</dbReference>
<keyword evidence="2" id="KW-0503">Monooxygenase</keyword>
<protein>
    <submittedName>
        <fullName evidence="4">NAD(P)-binding protein</fullName>
    </submittedName>
</protein>
<keyword evidence="5" id="KW-1185">Reference proteome</keyword>
<reference evidence="4 5" key="1">
    <citation type="submission" date="2019-10" db="EMBL/GenBank/DDBJ databases">
        <title>Cognatihalovulum marinum gen. nov. sp. nov., a new member of the family Rhodobacteraceae isolated from deep seawater of the Northwest Indian Ocean.</title>
        <authorList>
            <person name="Ruan C."/>
            <person name="Wang J."/>
            <person name="Zheng X."/>
            <person name="Song L."/>
            <person name="Zhu Y."/>
            <person name="Huang Y."/>
            <person name="Lu Z."/>
            <person name="Du W."/>
            <person name="Huang L."/>
            <person name="Dai X."/>
        </authorList>
    </citation>
    <scope>NUCLEOTIDE SEQUENCE [LARGE SCALE GENOMIC DNA]</scope>
    <source>
        <strain evidence="4 5">2CG4</strain>
    </source>
</reference>
<feature type="domain" description="FAD-binding" evidence="3">
    <location>
        <begin position="138"/>
        <end position="332"/>
    </location>
</feature>
<gene>
    <name evidence="4" type="ORF">GE300_09150</name>
</gene>
<dbReference type="AlphaFoldDB" id="A0A6L5YZR2"/>
<dbReference type="Proteomes" id="UP000474957">
    <property type="component" value="Unassembled WGS sequence"/>
</dbReference>
<evidence type="ECO:0000256" key="2">
    <source>
        <dbReference type="ARBA" id="ARBA00023033"/>
    </source>
</evidence>
<comment type="caution">
    <text evidence="4">The sequence shown here is derived from an EMBL/GenBank/DDBJ whole genome shotgun (WGS) entry which is preliminary data.</text>
</comment>
<evidence type="ECO:0000313" key="5">
    <source>
        <dbReference type="Proteomes" id="UP000474957"/>
    </source>
</evidence>